<dbReference type="Gene3D" id="2.60.320.10">
    <property type="entry name" value="N-utilization substance G protein NusG, insert domain"/>
    <property type="match status" value="1"/>
</dbReference>
<dbReference type="Proteomes" id="UP000199800">
    <property type="component" value="Unassembled WGS sequence"/>
</dbReference>
<dbReference type="EMBL" id="FOHN01000008">
    <property type="protein sequence ID" value="SET10449.1"/>
    <property type="molecule type" value="Genomic_DNA"/>
</dbReference>
<evidence type="ECO:0000313" key="1">
    <source>
        <dbReference type="EMBL" id="SET10449.1"/>
    </source>
</evidence>
<protein>
    <submittedName>
        <fullName evidence="1">Uncharacterized protein</fullName>
    </submittedName>
</protein>
<dbReference type="SUPFAM" id="SSF82004">
    <property type="entry name" value="N-utilization substance G protein NusG, insert domain"/>
    <property type="match status" value="1"/>
</dbReference>
<keyword evidence="2" id="KW-1185">Reference proteome</keyword>
<reference evidence="1 2" key="1">
    <citation type="submission" date="2016-10" db="EMBL/GenBank/DDBJ databases">
        <authorList>
            <person name="de Groot N.N."/>
        </authorList>
    </citation>
    <scope>NUCLEOTIDE SEQUENCE [LARGE SCALE GENOMIC DNA]</scope>
    <source>
        <strain evidence="1 2">DSM 1801</strain>
    </source>
</reference>
<dbReference type="STRING" id="29364.SAMN04487772_10895"/>
<gene>
    <name evidence="1" type="ORF">SAMN04487772_10895</name>
</gene>
<evidence type="ECO:0000313" key="2">
    <source>
        <dbReference type="Proteomes" id="UP000199800"/>
    </source>
</evidence>
<dbReference type="CDD" id="cd09911">
    <property type="entry name" value="Lin0431_like"/>
    <property type="match status" value="1"/>
</dbReference>
<name>A0A1I0BVR4_9FIRM</name>
<dbReference type="AlphaFoldDB" id="A0A1I0BVR4"/>
<dbReference type="InterPro" id="IPR038690">
    <property type="entry name" value="NusG_2_sf"/>
</dbReference>
<proteinExistence type="predicted"/>
<accession>A0A1I0BVR4</accession>
<sequence>MKKGDLILIGVFLLLGGIILVTQFAGKEAGEQVVITLEGKTYKVLDLKDNQELKVKGKEGHYNVVVIKNGQVTIKEADCKNQVCVNTAPIDSIGESIACLPHKLIVKIVAKDENLEGENEK</sequence>
<dbReference type="Pfam" id="PF07009">
    <property type="entry name" value="NusG_II"/>
    <property type="match status" value="1"/>
</dbReference>
<organism evidence="1 2">
    <name type="scientific">[Clostridium] polysaccharolyticum</name>
    <dbReference type="NCBI Taxonomy" id="29364"/>
    <lineage>
        <taxon>Bacteria</taxon>
        <taxon>Bacillati</taxon>
        <taxon>Bacillota</taxon>
        <taxon>Clostridia</taxon>
        <taxon>Lachnospirales</taxon>
        <taxon>Lachnospiraceae</taxon>
    </lineage>
</organism>
<dbReference type="RefSeq" id="WP_092477572.1">
    <property type="nucleotide sequence ID" value="NZ_FOHN01000008.1"/>
</dbReference>
<dbReference type="OrthoDB" id="47603at2"/>